<comment type="caution">
    <text evidence="2">The sequence shown here is derived from an EMBL/GenBank/DDBJ whole genome shotgun (WGS) entry which is preliminary data.</text>
</comment>
<dbReference type="EMBL" id="SDIK01000092">
    <property type="protein sequence ID" value="TXJ58660.1"/>
    <property type="molecule type" value="Genomic_DNA"/>
</dbReference>
<protein>
    <submittedName>
        <fullName evidence="2">DUF4270 domain-containing protein</fullName>
    </submittedName>
</protein>
<organism evidence="2 3">
    <name type="scientific">Prevotella brunnea</name>
    <dbReference type="NCBI Taxonomy" id="2508867"/>
    <lineage>
        <taxon>Bacteria</taxon>
        <taxon>Pseudomonadati</taxon>
        <taxon>Bacteroidota</taxon>
        <taxon>Bacteroidia</taxon>
        <taxon>Bacteroidales</taxon>
        <taxon>Prevotellaceae</taxon>
        <taxon>Prevotella</taxon>
    </lineage>
</organism>
<proteinExistence type="predicted"/>
<dbReference type="OrthoDB" id="1110209at2"/>
<keyword evidence="1" id="KW-0732">Signal</keyword>
<dbReference type="Pfam" id="PF14092">
    <property type="entry name" value="DUF4270"/>
    <property type="match status" value="1"/>
</dbReference>
<gene>
    <name evidence="2" type="ORF">ETF27_10400</name>
</gene>
<evidence type="ECO:0000313" key="3">
    <source>
        <dbReference type="Proteomes" id="UP000321612"/>
    </source>
</evidence>
<dbReference type="InterPro" id="IPR025366">
    <property type="entry name" value="DUF4270"/>
</dbReference>
<evidence type="ECO:0000313" key="2">
    <source>
        <dbReference type="EMBL" id="TXJ58660.1"/>
    </source>
</evidence>
<keyword evidence="3" id="KW-1185">Reference proteome</keyword>
<dbReference type="AlphaFoldDB" id="A0A5C8GA10"/>
<reference evidence="3" key="1">
    <citation type="submission" date="2019-05" db="EMBL/GenBank/DDBJ databases">
        <title>Prevotella brunnea sp. nov., isolated from a wound of a patient.</title>
        <authorList>
            <person name="Buhl M."/>
        </authorList>
    </citation>
    <scope>NUCLEOTIDE SEQUENCE [LARGE SCALE GENOMIC DNA]</scope>
    <source>
        <strain evidence="3">A2672</strain>
    </source>
</reference>
<feature type="signal peptide" evidence="1">
    <location>
        <begin position="1"/>
        <end position="20"/>
    </location>
</feature>
<feature type="chain" id="PRO_5022944781" evidence="1">
    <location>
        <begin position="21"/>
        <end position="479"/>
    </location>
</feature>
<dbReference type="Proteomes" id="UP000321612">
    <property type="component" value="Unassembled WGS sequence"/>
</dbReference>
<dbReference type="PROSITE" id="PS51257">
    <property type="entry name" value="PROKAR_LIPOPROTEIN"/>
    <property type="match status" value="1"/>
</dbReference>
<sequence length="479" mass="53945">MKVKLLLVSAILMGMTLTSCDETTEMIGGSLIDNVDKLVVDADTFNVSSKSILAKDIIARSAQGYLGSMRDKESDLTVTANFMTQFHVLSNYEIPEEDKITSRDANNQIIADSCEIKLYYSKFYGDSLSQMKLTTYELSKPIEEGNIYYADFDPKTKGYVRSDGIKVKQTYTLSDQTTPDSIRLSKNFSPAITINLNRSYTDKEGKSYNNYGTYLMRKYFENTKSFRNPYLFLHDICPGFYFEITNGIGAIAKINAAQINIFFKYKNGETSKSVNTNLISTEEVLQMTNFDVSTTRLQQLASESDHTYLKTPVGLFTELTLPIDNIKAKHENQDVNSAKIELKCMNRLENSNYKLDVPQNVIMLPADSLTAFFSNKHIADNKTSFLATYNSKTNSYTFNNIAGIVNLFIQQKASQAMSEKWGKVVVVPVELETAKIKDDKVVITKISHYMGLTGVKLLGNDNINSIKISVIYNKFNNGR</sequence>
<accession>A0A5C8GA10</accession>
<evidence type="ECO:0000256" key="1">
    <source>
        <dbReference type="SAM" id="SignalP"/>
    </source>
</evidence>
<dbReference type="RefSeq" id="WP_130828999.1">
    <property type="nucleotide sequence ID" value="NZ_SDIK01000092.1"/>
</dbReference>
<name>A0A5C8GA10_9BACT</name>